<dbReference type="InterPro" id="IPR036812">
    <property type="entry name" value="NAD(P)_OxRdtase_dom_sf"/>
</dbReference>
<gene>
    <name evidence="2" type="ORF">METZ01_LOCUS463586</name>
</gene>
<reference evidence="2" key="1">
    <citation type="submission" date="2018-05" db="EMBL/GenBank/DDBJ databases">
        <authorList>
            <person name="Lanie J.A."/>
            <person name="Ng W.-L."/>
            <person name="Kazmierczak K.M."/>
            <person name="Andrzejewski T.M."/>
            <person name="Davidsen T.M."/>
            <person name="Wayne K.J."/>
            <person name="Tettelin H."/>
            <person name="Glass J.I."/>
            <person name="Rusch D."/>
            <person name="Podicherti R."/>
            <person name="Tsui H.-C.T."/>
            <person name="Winkler M.E."/>
        </authorList>
    </citation>
    <scope>NUCLEOTIDE SEQUENCE</scope>
</reference>
<dbReference type="EMBL" id="UINC01194579">
    <property type="protein sequence ID" value="SVE10732.1"/>
    <property type="molecule type" value="Genomic_DNA"/>
</dbReference>
<dbReference type="PANTHER" id="PTHR42686:SF1">
    <property type="entry name" value="GH17980P-RELATED"/>
    <property type="match status" value="1"/>
</dbReference>
<dbReference type="PANTHER" id="PTHR42686">
    <property type="entry name" value="GH17980P-RELATED"/>
    <property type="match status" value="1"/>
</dbReference>
<proteinExistence type="predicted"/>
<dbReference type="GO" id="GO:0005829">
    <property type="term" value="C:cytosol"/>
    <property type="evidence" value="ECO:0007669"/>
    <property type="project" value="TreeGrafter"/>
</dbReference>
<dbReference type="Gene3D" id="3.20.20.100">
    <property type="entry name" value="NADP-dependent oxidoreductase domain"/>
    <property type="match status" value="1"/>
</dbReference>
<dbReference type="PRINTS" id="PR00069">
    <property type="entry name" value="ALDKETRDTASE"/>
</dbReference>
<organism evidence="2">
    <name type="scientific">marine metagenome</name>
    <dbReference type="NCBI Taxonomy" id="408172"/>
    <lineage>
        <taxon>unclassified sequences</taxon>
        <taxon>metagenomes</taxon>
        <taxon>ecological metagenomes</taxon>
    </lineage>
</organism>
<feature type="domain" description="NADP-dependent oxidoreductase" evidence="1">
    <location>
        <begin position="18"/>
        <end position="164"/>
    </location>
</feature>
<evidence type="ECO:0000259" key="1">
    <source>
        <dbReference type="Pfam" id="PF00248"/>
    </source>
</evidence>
<dbReference type="GO" id="GO:0016491">
    <property type="term" value="F:oxidoreductase activity"/>
    <property type="evidence" value="ECO:0007669"/>
    <property type="project" value="InterPro"/>
</dbReference>
<dbReference type="InterPro" id="IPR023210">
    <property type="entry name" value="NADP_OxRdtase_dom"/>
</dbReference>
<evidence type="ECO:0000313" key="2">
    <source>
        <dbReference type="EMBL" id="SVE10732.1"/>
    </source>
</evidence>
<dbReference type="InterPro" id="IPR020471">
    <property type="entry name" value="AKR"/>
</dbReference>
<sequence length="191" mass="21344">MEYRILGKTGIKVSLMSLGSGGARQLGQNSKMSQKNQTTLIHHALDLGINLIDTSAQYGNSEAIIGKALAGISRENYFLSTKWYSPNLPDQVESPKLIVESIENSLTKLATSHIDIMMFHGPLHGEYKAIIDWCYPILNRLREQGKIRFIGLSTRFSLDPEQKVAELALKNNPELFDVIMLKYGILNQHAS</sequence>
<dbReference type="SUPFAM" id="SSF51430">
    <property type="entry name" value="NAD(P)-linked oxidoreductase"/>
    <property type="match status" value="1"/>
</dbReference>
<protein>
    <recommendedName>
        <fullName evidence="1">NADP-dependent oxidoreductase domain-containing protein</fullName>
    </recommendedName>
</protein>
<name>A0A383ASM8_9ZZZZ</name>
<dbReference type="Pfam" id="PF00248">
    <property type="entry name" value="Aldo_ket_red"/>
    <property type="match status" value="1"/>
</dbReference>
<dbReference type="AlphaFoldDB" id="A0A383ASM8"/>
<feature type="non-terminal residue" evidence="2">
    <location>
        <position position="191"/>
    </location>
</feature>
<accession>A0A383ASM8</accession>